<reference evidence="2" key="1">
    <citation type="submission" date="2020-04" db="EMBL/GenBank/DDBJ databases">
        <authorList>
            <person name="Chiriac C."/>
            <person name="Salcher M."/>
            <person name="Ghai R."/>
            <person name="Kavagutti S V."/>
        </authorList>
    </citation>
    <scope>NUCLEOTIDE SEQUENCE</scope>
</reference>
<proteinExistence type="predicted"/>
<dbReference type="EMBL" id="LR796233">
    <property type="protein sequence ID" value="CAB4129324.1"/>
    <property type="molecule type" value="Genomic_DNA"/>
</dbReference>
<sequence>MSMFDMYKTKKKRAVDPNAPPRPNLLSHEKVLKDTKVTLEQLQDQNQRLAQRVDELERKLAHQTAYLNQLHQVVARKK</sequence>
<gene>
    <name evidence="2" type="ORF">UFOVP112_422</name>
</gene>
<organism evidence="2">
    <name type="scientific">uncultured Caudovirales phage</name>
    <dbReference type="NCBI Taxonomy" id="2100421"/>
    <lineage>
        <taxon>Viruses</taxon>
        <taxon>Duplodnaviria</taxon>
        <taxon>Heunggongvirae</taxon>
        <taxon>Uroviricota</taxon>
        <taxon>Caudoviricetes</taxon>
        <taxon>Peduoviridae</taxon>
        <taxon>Maltschvirus</taxon>
        <taxon>Maltschvirus maltsch</taxon>
    </lineage>
</organism>
<name>A0A6J5L4G2_9CAUD</name>
<protein>
    <submittedName>
        <fullName evidence="2">Uncharacterized protein</fullName>
    </submittedName>
</protein>
<evidence type="ECO:0000256" key="1">
    <source>
        <dbReference type="SAM" id="MobiDB-lite"/>
    </source>
</evidence>
<feature type="region of interest" description="Disordered" evidence="1">
    <location>
        <begin position="1"/>
        <end position="26"/>
    </location>
</feature>
<evidence type="ECO:0000313" key="2">
    <source>
        <dbReference type="EMBL" id="CAB4129324.1"/>
    </source>
</evidence>
<accession>A0A6J5L4G2</accession>